<evidence type="ECO:0000313" key="3">
    <source>
        <dbReference type="Proteomes" id="UP000769528"/>
    </source>
</evidence>
<evidence type="ECO:0000256" key="1">
    <source>
        <dbReference type="SAM" id="MobiDB-lite"/>
    </source>
</evidence>
<organism evidence="2 3">
    <name type="scientific">Wickerhamomyces mucosus</name>
    <dbReference type="NCBI Taxonomy" id="1378264"/>
    <lineage>
        <taxon>Eukaryota</taxon>
        <taxon>Fungi</taxon>
        <taxon>Dikarya</taxon>
        <taxon>Ascomycota</taxon>
        <taxon>Saccharomycotina</taxon>
        <taxon>Saccharomycetes</taxon>
        <taxon>Phaffomycetales</taxon>
        <taxon>Wickerhamomycetaceae</taxon>
        <taxon>Wickerhamomyces</taxon>
    </lineage>
</organism>
<reference evidence="2" key="2">
    <citation type="submission" date="2021-01" db="EMBL/GenBank/DDBJ databases">
        <authorList>
            <person name="Schikora-Tamarit M.A."/>
        </authorList>
    </citation>
    <scope>NUCLEOTIDE SEQUENCE</scope>
    <source>
        <strain evidence="2">CBS6341</strain>
    </source>
</reference>
<dbReference type="OrthoDB" id="3063476at2759"/>
<dbReference type="EMBL" id="JAEUBF010001371">
    <property type="protein sequence ID" value="KAH3667921.1"/>
    <property type="molecule type" value="Genomic_DNA"/>
</dbReference>
<accession>A0A9P8T6K7</accession>
<dbReference type="PANTHER" id="PTHR34693">
    <property type="entry name" value="PROTEIN PAR32"/>
    <property type="match status" value="1"/>
</dbReference>
<dbReference type="AlphaFoldDB" id="A0A9P8T6K7"/>
<feature type="compositionally biased region" description="Basic and acidic residues" evidence="1">
    <location>
        <begin position="58"/>
        <end position="69"/>
    </location>
</feature>
<dbReference type="InterPro" id="IPR022024">
    <property type="entry name" value="DUF3602"/>
</dbReference>
<dbReference type="PANTHER" id="PTHR34693:SF1">
    <property type="entry name" value="PROTEIN PAR32"/>
    <property type="match status" value="1"/>
</dbReference>
<protein>
    <submittedName>
        <fullName evidence="2">Uncharacterized protein</fullName>
    </submittedName>
</protein>
<evidence type="ECO:0000313" key="2">
    <source>
        <dbReference type="EMBL" id="KAH3667921.1"/>
    </source>
</evidence>
<reference evidence="2" key="1">
    <citation type="journal article" date="2021" name="Open Biol.">
        <title>Shared evolutionary footprints suggest mitochondrial oxidative damage underlies multiple complex I losses in fungi.</title>
        <authorList>
            <person name="Schikora-Tamarit M.A."/>
            <person name="Marcet-Houben M."/>
            <person name="Nosek J."/>
            <person name="Gabaldon T."/>
        </authorList>
    </citation>
    <scope>NUCLEOTIDE SEQUENCE</scope>
    <source>
        <strain evidence="2">CBS6341</strain>
    </source>
</reference>
<dbReference type="Pfam" id="PF12223">
    <property type="entry name" value="DUF3602"/>
    <property type="match status" value="1"/>
</dbReference>
<feature type="compositionally biased region" description="Basic and acidic residues" evidence="1">
    <location>
        <begin position="103"/>
        <end position="124"/>
    </location>
</feature>
<feature type="region of interest" description="Disordered" evidence="1">
    <location>
        <begin position="93"/>
        <end position="139"/>
    </location>
</feature>
<dbReference type="InterPro" id="IPR053203">
    <property type="entry name" value="Cisplatin_resist-associated"/>
</dbReference>
<gene>
    <name evidence="2" type="ORF">WICMUC_005134</name>
</gene>
<comment type="caution">
    <text evidence="2">The sequence shown here is derived from an EMBL/GenBank/DDBJ whole genome shotgun (WGS) entry which is preliminary data.</text>
</comment>
<dbReference type="Proteomes" id="UP000769528">
    <property type="component" value="Unassembled WGS sequence"/>
</dbReference>
<sequence>MTEGKQHYYATGRGGIGNLKSSSEQQQPHLVKQGSQTPNLLQPVFSTGRGGAGNMMKNTDKKLTRKLQDVDPDDYIAPVISGDNNLSIGRGGFGNIISPKSSATEKSRVQSKKSNEIESKDSKKSKGFFSKTKNLFKKN</sequence>
<keyword evidence="3" id="KW-1185">Reference proteome</keyword>
<name>A0A9P8T6K7_9ASCO</name>
<feature type="compositionally biased region" description="Polar residues" evidence="1">
    <location>
        <begin position="19"/>
        <end position="40"/>
    </location>
</feature>
<feature type="region of interest" description="Disordered" evidence="1">
    <location>
        <begin position="1"/>
        <end position="69"/>
    </location>
</feature>
<proteinExistence type="predicted"/>